<accession>A0A449AQ66</accession>
<keyword evidence="1" id="KW-0472">Membrane</keyword>
<evidence type="ECO:0000313" key="3">
    <source>
        <dbReference type="Proteomes" id="UP000290495"/>
    </source>
</evidence>
<dbReference type="Proteomes" id="UP000290495">
    <property type="component" value="Chromosome"/>
</dbReference>
<feature type="transmembrane region" description="Helical" evidence="1">
    <location>
        <begin position="121"/>
        <end position="145"/>
    </location>
</feature>
<evidence type="ECO:0000256" key="1">
    <source>
        <dbReference type="SAM" id="Phobius"/>
    </source>
</evidence>
<organism evidence="2 3">
    <name type="scientific">Mycoplasmopsis canis</name>
    <dbReference type="NCBI Taxonomy" id="29555"/>
    <lineage>
        <taxon>Bacteria</taxon>
        <taxon>Bacillati</taxon>
        <taxon>Mycoplasmatota</taxon>
        <taxon>Mycoplasmoidales</taxon>
        <taxon>Metamycoplasmataceae</taxon>
        <taxon>Mycoplasmopsis</taxon>
    </lineage>
</organism>
<keyword evidence="1" id="KW-0812">Transmembrane</keyword>
<gene>
    <name evidence="2" type="ORF">NCTC10146_00066</name>
</gene>
<sequence>MYKYKSHINKNNFYIILTQVALLTVALLVWLLIPFGMGIKTSEYEKITHGLSEEEVAQLGQQVATKTLISYLSNTLVIVFYMFYAVLLRHKLKYGYIFLISWIIVFSAIAFMPFYQGTKLLSSIQIVFGSIISAITITIILNLLWMTVQFHIQRKFHNYELYKIHKGRSK</sequence>
<name>A0A449AQ66_9BACT</name>
<proteinExistence type="predicted"/>
<protein>
    <submittedName>
        <fullName evidence="2">Uncharacterized protein</fullName>
    </submittedName>
</protein>
<feature type="transmembrane region" description="Helical" evidence="1">
    <location>
        <begin position="68"/>
        <end position="87"/>
    </location>
</feature>
<dbReference type="AlphaFoldDB" id="A0A449AQ66"/>
<keyword evidence="1" id="KW-1133">Transmembrane helix</keyword>
<feature type="transmembrane region" description="Helical" evidence="1">
    <location>
        <begin position="94"/>
        <end position="115"/>
    </location>
</feature>
<reference evidence="2 3" key="1">
    <citation type="submission" date="2019-01" db="EMBL/GenBank/DDBJ databases">
        <authorList>
            <consortium name="Pathogen Informatics"/>
        </authorList>
    </citation>
    <scope>NUCLEOTIDE SEQUENCE [LARGE SCALE GENOMIC DNA]</scope>
    <source>
        <strain evidence="2 3">NCTC10146</strain>
    </source>
</reference>
<dbReference type="RefSeq" id="WP_004794329.1">
    <property type="nucleotide sequence ID" value="NZ_LR215010.1"/>
</dbReference>
<dbReference type="EMBL" id="LR215010">
    <property type="protein sequence ID" value="VEU68620.1"/>
    <property type="molecule type" value="Genomic_DNA"/>
</dbReference>
<evidence type="ECO:0000313" key="2">
    <source>
        <dbReference type="EMBL" id="VEU68620.1"/>
    </source>
</evidence>
<feature type="transmembrane region" description="Helical" evidence="1">
    <location>
        <begin position="12"/>
        <end position="33"/>
    </location>
</feature>